<organism evidence="3">
    <name type="scientific">Selaginella moellendorffii</name>
    <name type="common">Spikemoss</name>
    <dbReference type="NCBI Taxonomy" id="88036"/>
    <lineage>
        <taxon>Eukaryota</taxon>
        <taxon>Viridiplantae</taxon>
        <taxon>Streptophyta</taxon>
        <taxon>Embryophyta</taxon>
        <taxon>Tracheophyta</taxon>
        <taxon>Lycopodiopsida</taxon>
        <taxon>Selaginellales</taxon>
        <taxon>Selaginellaceae</taxon>
        <taxon>Selaginella</taxon>
    </lineage>
</organism>
<protein>
    <submittedName>
        <fullName evidence="2">Uncharacterized protein</fullName>
    </submittedName>
</protein>
<dbReference type="HOGENOM" id="CLU_1716384_0_0_1"/>
<dbReference type="AlphaFoldDB" id="D8RLQ3"/>
<accession>D8RLQ3</accession>
<proteinExistence type="predicted"/>
<gene>
    <name evidence="2" type="ORF">SELMODRAFT_412513</name>
</gene>
<dbReference type="EMBL" id="GL377583">
    <property type="protein sequence ID" value="EFJ26761.1"/>
    <property type="molecule type" value="Genomic_DNA"/>
</dbReference>
<keyword evidence="1" id="KW-0175">Coiled coil</keyword>
<dbReference type="KEGG" id="smo:SELMODRAFT_412513"/>
<dbReference type="PANTHER" id="PTHR38353">
    <property type="entry name" value="TROPOMYOSIN"/>
    <property type="match status" value="1"/>
</dbReference>
<name>D8RLQ3_SELML</name>
<dbReference type="Gramene" id="EFJ26761">
    <property type="protein sequence ID" value="EFJ26761"/>
    <property type="gene ID" value="SELMODRAFT_412513"/>
</dbReference>
<evidence type="ECO:0000313" key="2">
    <source>
        <dbReference type="EMBL" id="EFJ26761.1"/>
    </source>
</evidence>
<evidence type="ECO:0000256" key="1">
    <source>
        <dbReference type="SAM" id="Coils"/>
    </source>
</evidence>
<sequence length="153" mass="17360">MEGYLDHLRSLRRLMNDYEDKAAVVSAERHKQEAVIRTLEKDLECVNAESRRLDSETDGILKQSGFVSASILRSQRELSKLDKDAVALADALEVLKKDTVVEAESIHRKKAHFDELSSDFAAKFELYKSKCRYLSGNLETKSEQCSALEKYTG</sequence>
<feature type="coiled-coil region" evidence="1">
    <location>
        <begin position="1"/>
        <end position="98"/>
    </location>
</feature>
<dbReference type="Proteomes" id="UP000001514">
    <property type="component" value="Unassembled WGS sequence"/>
</dbReference>
<dbReference type="InParanoid" id="D8RLQ3"/>
<keyword evidence="3" id="KW-1185">Reference proteome</keyword>
<reference evidence="2 3" key="1">
    <citation type="journal article" date="2011" name="Science">
        <title>The Selaginella genome identifies genetic changes associated with the evolution of vascular plants.</title>
        <authorList>
            <person name="Banks J.A."/>
            <person name="Nishiyama T."/>
            <person name="Hasebe M."/>
            <person name="Bowman J.L."/>
            <person name="Gribskov M."/>
            <person name="dePamphilis C."/>
            <person name="Albert V.A."/>
            <person name="Aono N."/>
            <person name="Aoyama T."/>
            <person name="Ambrose B.A."/>
            <person name="Ashton N.W."/>
            <person name="Axtell M.J."/>
            <person name="Barker E."/>
            <person name="Barker M.S."/>
            <person name="Bennetzen J.L."/>
            <person name="Bonawitz N.D."/>
            <person name="Chapple C."/>
            <person name="Cheng C."/>
            <person name="Correa L.G."/>
            <person name="Dacre M."/>
            <person name="DeBarry J."/>
            <person name="Dreyer I."/>
            <person name="Elias M."/>
            <person name="Engstrom E.M."/>
            <person name="Estelle M."/>
            <person name="Feng L."/>
            <person name="Finet C."/>
            <person name="Floyd S.K."/>
            <person name="Frommer W.B."/>
            <person name="Fujita T."/>
            <person name="Gramzow L."/>
            <person name="Gutensohn M."/>
            <person name="Harholt J."/>
            <person name="Hattori M."/>
            <person name="Heyl A."/>
            <person name="Hirai T."/>
            <person name="Hiwatashi Y."/>
            <person name="Ishikawa M."/>
            <person name="Iwata M."/>
            <person name="Karol K.G."/>
            <person name="Koehler B."/>
            <person name="Kolukisaoglu U."/>
            <person name="Kubo M."/>
            <person name="Kurata T."/>
            <person name="Lalonde S."/>
            <person name="Li K."/>
            <person name="Li Y."/>
            <person name="Litt A."/>
            <person name="Lyons E."/>
            <person name="Manning G."/>
            <person name="Maruyama T."/>
            <person name="Michael T.P."/>
            <person name="Mikami K."/>
            <person name="Miyazaki S."/>
            <person name="Morinaga S."/>
            <person name="Murata T."/>
            <person name="Mueller-Roeber B."/>
            <person name="Nelson D.R."/>
            <person name="Obara M."/>
            <person name="Oguri Y."/>
            <person name="Olmstead R.G."/>
            <person name="Onodera N."/>
            <person name="Petersen B.L."/>
            <person name="Pils B."/>
            <person name="Prigge M."/>
            <person name="Rensing S.A."/>
            <person name="Riano-Pachon D.M."/>
            <person name="Roberts A.W."/>
            <person name="Sato Y."/>
            <person name="Scheller H.V."/>
            <person name="Schulz B."/>
            <person name="Schulz C."/>
            <person name="Shakirov E.V."/>
            <person name="Shibagaki N."/>
            <person name="Shinohara N."/>
            <person name="Shippen D.E."/>
            <person name="Soerensen I."/>
            <person name="Sotooka R."/>
            <person name="Sugimoto N."/>
            <person name="Sugita M."/>
            <person name="Sumikawa N."/>
            <person name="Tanurdzic M."/>
            <person name="Theissen G."/>
            <person name="Ulvskov P."/>
            <person name="Wakazuki S."/>
            <person name="Weng J.K."/>
            <person name="Willats W.W."/>
            <person name="Wipf D."/>
            <person name="Wolf P.G."/>
            <person name="Yang L."/>
            <person name="Zimmer A.D."/>
            <person name="Zhu Q."/>
            <person name="Mitros T."/>
            <person name="Hellsten U."/>
            <person name="Loque D."/>
            <person name="Otillar R."/>
            <person name="Salamov A."/>
            <person name="Schmutz J."/>
            <person name="Shapiro H."/>
            <person name="Lindquist E."/>
            <person name="Lucas S."/>
            <person name="Rokhsar D."/>
            <person name="Grigoriev I.V."/>
        </authorList>
    </citation>
    <scope>NUCLEOTIDE SEQUENCE [LARGE SCALE GENOMIC DNA]</scope>
</reference>
<evidence type="ECO:0000313" key="3">
    <source>
        <dbReference type="Proteomes" id="UP000001514"/>
    </source>
</evidence>
<dbReference type="PANTHER" id="PTHR38353:SF2">
    <property type="entry name" value="TROPOMYOSIN"/>
    <property type="match status" value="1"/>
</dbReference>